<comment type="similarity">
    <text evidence="2">Belongs to the glutamate-gated ion channel (TC 1.A.10.1) family.</text>
</comment>
<keyword evidence="8" id="KW-0325">Glycoprotein</keyword>
<dbReference type="AlphaFoldDB" id="A0A9N9WZW5"/>
<evidence type="ECO:0000256" key="3">
    <source>
        <dbReference type="ARBA" id="ARBA00022475"/>
    </source>
</evidence>
<name>A0A9N9WZW5_9DIPT</name>
<dbReference type="Gene3D" id="1.10.287.70">
    <property type="match status" value="1"/>
</dbReference>
<keyword evidence="6 9" id="KW-0472">Membrane</keyword>
<evidence type="ECO:0000313" key="11">
    <source>
        <dbReference type="EMBL" id="CAG9812359.1"/>
    </source>
</evidence>
<dbReference type="PANTHER" id="PTHR42643">
    <property type="entry name" value="IONOTROPIC RECEPTOR 20A-RELATED"/>
    <property type="match status" value="1"/>
</dbReference>
<dbReference type="GO" id="GO:0005886">
    <property type="term" value="C:plasma membrane"/>
    <property type="evidence" value="ECO:0007669"/>
    <property type="project" value="UniProtKB-SubCell"/>
</dbReference>
<feature type="transmembrane region" description="Helical" evidence="9">
    <location>
        <begin position="497"/>
        <end position="518"/>
    </location>
</feature>
<sequence length="607" mass="71076">MFEYIEIILKVIHLQDQPIKHFVFIPNLSFGQLKSSRIYNYYKKLPLRATNVFIHAYFITNEADTVTLSTVEWFSPHGCNRPNLHKLNVFDKKSQKWSSKLKDYEKFLNYHNCELVMMLPVPLDDGLIYHISGFAIINDDNTNFKIFGISPVIFEMAAKLHNYRPSYQPAYIGPYWMQIIDEEAIDLEEINGKIKEINVYFEISAMTGMDRCLQVSKVVTNLKTNIFVTPGDKYTPYEKFTLPFDVNTWILLFMTFATTFLTILIINRLSKSTQNIVYGDKVETPIWNVIRIFFGISQTKLPNKKFSRFILMIFIYFCLIFRTCFQSKFFEFMTSEPRHPPPKTIENLIDRNYTIYSTQSTKHLFEIEDESLKLLNVKSADPFGFLDAYITQSQNSSAKMALTVDDAFVNYINSKLIKRNHEWNKLETVLVTSQDVFYFYGAAYTTRMLLKIIDNLIPTGVMKFLIEEYYTRKWKFAKDEKGPKILTVDDLAFGFNIWLGSCCISIVGFIIEFIIKFIRKPVKVKYAKVYPVNEESYSDRYDRLDLELVRKFKAKAWITNNLVNENLSEEIEYKTLPQTNEDIDIKTNMLFGVKIETQVEMATDLSS</sequence>
<evidence type="ECO:0000256" key="7">
    <source>
        <dbReference type="ARBA" id="ARBA00023170"/>
    </source>
</evidence>
<keyword evidence="7" id="KW-0675">Receptor</keyword>
<gene>
    <name evidence="11" type="ORF">CHIRRI_LOCUS15164</name>
</gene>
<evidence type="ECO:0000313" key="12">
    <source>
        <dbReference type="Proteomes" id="UP001153620"/>
    </source>
</evidence>
<keyword evidence="3" id="KW-1003">Cell membrane</keyword>
<dbReference type="InterPro" id="IPR001320">
    <property type="entry name" value="Iontro_rcpt_C"/>
</dbReference>
<feature type="transmembrane region" description="Helical" evidence="9">
    <location>
        <begin position="246"/>
        <end position="266"/>
    </location>
</feature>
<feature type="transmembrane region" description="Helical" evidence="9">
    <location>
        <begin position="309"/>
        <end position="330"/>
    </location>
</feature>
<dbReference type="EMBL" id="OU895880">
    <property type="protein sequence ID" value="CAG9812359.1"/>
    <property type="molecule type" value="Genomic_DNA"/>
</dbReference>
<evidence type="ECO:0000256" key="6">
    <source>
        <dbReference type="ARBA" id="ARBA00023136"/>
    </source>
</evidence>
<organism evidence="11 12">
    <name type="scientific">Chironomus riparius</name>
    <dbReference type="NCBI Taxonomy" id="315576"/>
    <lineage>
        <taxon>Eukaryota</taxon>
        <taxon>Metazoa</taxon>
        <taxon>Ecdysozoa</taxon>
        <taxon>Arthropoda</taxon>
        <taxon>Hexapoda</taxon>
        <taxon>Insecta</taxon>
        <taxon>Pterygota</taxon>
        <taxon>Neoptera</taxon>
        <taxon>Endopterygota</taxon>
        <taxon>Diptera</taxon>
        <taxon>Nematocera</taxon>
        <taxon>Chironomoidea</taxon>
        <taxon>Chironomidae</taxon>
        <taxon>Chironominae</taxon>
        <taxon>Chironomus</taxon>
    </lineage>
</organism>
<evidence type="ECO:0000256" key="1">
    <source>
        <dbReference type="ARBA" id="ARBA00004651"/>
    </source>
</evidence>
<evidence type="ECO:0000256" key="4">
    <source>
        <dbReference type="ARBA" id="ARBA00022692"/>
    </source>
</evidence>
<dbReference type="OrthoDB" id="8050636at2759"/>
<reference evidence="11" key="2">
    <citation type="submission" date="2022-10" db="EMBL/GenBank/DDBJ databases">
        <authorList>
            <consortium name="ENA_rothamsted_submissions"/>
            <consortium name="culmorum"/>
            <person name="King R."/>
        </authorList>
    </citation>
    <scope>NUCLEOTIDE SEQUENCE</scope>
</reference>
<comment type="subcellular location">
    <subcellularLocation>
        <location evidence="1">Cell membrane</location>
        <topology evidence="1">Multi-pass membrane protein</topology>
    </subcellularLocation>
</comment>
<evidence type="ECO:0000256" key="9">
    <source>
        <dbReference type="SAM" id="Phobius"/>
    </source>
</evidence>
<dbReference type="PANTHER" id="PTHR42643:SF30">
    <property type="entry name" value="IONOTROPIC RECEPTOR 40A-RELATED"/>
    <property type="match status" value="1"/>
</dbReference>
<proteinExistence type="inferred from homology"/>
<keyword evidence="5 9" id="KW-1133">Transmembrane helix</keyword>
<evidence type="ECO:0000256" key="2">
    <source>
        <dbReference type="ARBA" id="ARBA00008685"/>
    </source>
</evidence>
<dbReference type="GO" id="GO:0015276">
    <property type="term" value="F:ligand-gated monoatomic ion channel activity"/>
    <property type="evidence" value="ECO:0007669"/>
    <property type="project" value="InterPro"/>
</dbReference>
<dbReference type="Pfam" id="PF00060">
    <property type="entry name" value="Lig_chan"/>
    <property type="match status" value="1"/>
</dbReference>
<keyword evidence="12" id="KW-1185">Reference proteome</keyword>
<keyword evidence="4 9" id="KW-0812">Transmembrane</keyword>
<feature type="domain" description="Ionotropic glutamate receptor C-terminal" evidence="10">
    <location>
        <begin position="246"/>
        <end position="380"/>
    </location>
</feature>
<evidence type="ECO:0000259" key="10">
    <source>
        <dbReference type="Pfam" id="PF00060"/>
    </source>
</evidence>
<evidence type="ECO:0000256" key="5">
    <source>
        <dbReference type="ARBA" id="ARBA00022989"/>
    </source>
</evidence>
<dbReference type="Proteomes" id="UP001153620">
    <property type="component" value="Chromosome 4"/>
</dbReference>
<protein>
    <recommendedName>
        <fullName evidence="10">Ionotropic glutamate receptor C-terminal domain-containing protein</fullName>
    </recommendedName>
</protein>
<reference evidence="11" key="1">
    <citation type="submission" date="2022-01" db="EMBL/GenBank/DDBJ databases">
        <authorList>
            <person name="King R."/>
        </authorList>
    </citation>
    <scope>NUCLEOTIDE SEQUENCE</scope>
</reference>
<accession>A0A9N9WZW5</accession>
<evidence type="ECO:0000256" key="8">
    <source>
        <dbReference type="ARBA" id="ARBA00023180"/>
    </source>
</evidence>
<dbReference type="GO" id="GO:0050906">
    <property type="term" value="P:detection of stimulus involved in sensory perception"/>
    <property type="evidence" value="ECO:0007669"/>
    <property type="project" value="UniProtKB-ARBA"/>
</dbReference>
<dbReference type="InterPro" id="IPR052192">
    <property type="entry name" value="Insect_Ionotropic_Sensory_Rcpt"/>
</dbReference>